<evidence type="ECO:0000313" key="2">
    <source>
        <dbReference type="Proteomes" id="UP000824890"/>
    </source>
</evidence>
<evidence type="ECO:0000313" key="1">
    <source>
        <dbReference type="EMBL" id="KAH0911753.1"/>
    </source>
</evidence>
<comment type="caution">
    <text evidence="1">The sequence shown here is derived from an EMBL/GenBank/DDBJ whole genome shotgun (WGS) entry which is preliminary data.</text>
</comment>
<dbReference type="Proteomes" id="UP000824890">
    <property type="component" value="Unassembled WGS sequence"/>
</dbReference>
<reference evidence="1 2" key="1">
    <citation type="submission" date="2021-05" db="EMBL/GenBank/DDBJ databases">
        <title>Genome Assembly of Synthetic Allotetraploid Brassica napus Reveals Homoeologous Exchanges between Subgenomes.</title>
        <authorList>
            <person name="Davis J.T."/>
        </authorList>
    </citation>
    <scope>NUCLEOTIDE SEQUENCE [LARGE SCALE GENOMIC DNA]</scope>
    <source>
        <strain evidence="2">cv. Da-Ae</strain>
        <tissue evidence="1">Seedling</tissue>
    </source>
</reference>
<name>A0ABQ8C567_BRANA</name>
<proteinExistence type="predicted"/>
<keyword evidence="2" id="KW-1185">Reference proteome</keyword>
<dbReference type="EMBL" id="JAGKQM010000009">
    <property type="protein sequence ID" value="KAH0911753.1"/>
    <property type="molecule type" value="Genomic_DNA"/>
</dbReference>
<accession>A0ABQ8C567</accession>
<gene>
    <name evidence="1" type="ORF">HID58_035074</name>
</gene>
<sequence>MHHRHKLSSTRLPPSLLYINLHLPLKPRKRQRVVARTRLMYNPVSTGGTDSELIDLLFFAGSCSSSAVGFPSEHFRLSVEFQWFFTALSVRPLRRRAIVAHLLPNLARAETIVSSSSAENGRCSTSGDS</sequence>
<organism evidence="1 2">
    <name type="scientific">Brassica napus</name>
    <name type="common">Rape</name>
    <dbReference type="NCBI Taxonomy" id="3708"/>
    <lineage>
        <taxon>Eukaryota</taxon>
        <taxon>Viridiplantae</taxon>
        <taxon>Streptophyta</taxon>
        <taxon>Embryophyta</taxon>
        <taxon>Tracheophyta</taxon>
        <taxon>Spermatophyta</taxon>
        <taxon>Magnoliopsida</taxon>
        <taxon>eudicotyledons</taxon>
        <taxon>Gunneridae</taxon>
        <taxon>Pentapetalae</taxon>
        <taxon>rosids</taxon>
        <taxon>malvids</taxon>
        <taxon>Brassicales</taxon>
        <taxon>Brassicaceae</taxon>
        <taxon>Brassiceae</taxon>
        <taxon>Brassica</taxon>
    </lineage>
</organism>
<protein>
    <submittedName>
        <fullName evidence="1">Uncharacterized protein</fullName>
    </submittedName>
</protein>